<evidence type="ECO:0000256" key="3">
    <source>
        <dbReference type="ARBA" id="ARBA00005022"/>
    </source>
</evidence>
<dbReference type="Pfam" id="PF06155">
    <property type="entry name" value="GBBH-like_N"/>
    <property type="match status" value="1"/>
</dbReference>
<comment type="similarity">
    <text evidence="4">Belongs to the gamma-BBH/TMLD family.</text>
</comment>
<name>A0A5C3QDZ9_9AGAR</name>
<dbReference type="InterPro" id="IPR042098">
    <property type="entry name" value="TauD-like_sf"/>
</dbReference>
<evidence type="ECO:0000313" key="20">
    <source>
        <dbReference type="Proteomes" id="UP000305067"/>
    </source>
</evidence>
<keyword evidence="7" id="KW-0124">Carnitine biosynthesis</keyword>
<evidence type="ECO:0000259" key="17">
    <source>
        <dbReference type="Pfam" id="PF02668"/>
    </source>
</evidence>
<evidence type="ECO:0000256" key="16">
    <source>
        <dbReference type="SAM" id="MobiDB-lite"/>
    </source>
</evidence>
<reference evidence="19 20" key="1">
    <citation type="journal article" date="2019" name="Nat. Ecol. Evol.">
        <title>Megaphylogeny resolves global patterns of mushroom evolution.</title>
        <authorList>
            <person name="Varga T."/>
            <person name="Krizsan K."/>
            <person name="Foldi C."/>
            <person name="Dima B."/>
            <person name="Sanchez-Garcia M."/>
            <person name="Sanchez-Ramirez S."/>
            <person name="Szollosi G.J."/>
            <person name="Szarkandi J.G."/>
            <person name="Papp V."/>
            <person name="Albert L."/>
            <person name="Andreopoulos W."/>
            <person name="Angelini C."/>
            <person name="Antonin V."/>
            <person name="Barry K.W."/>
            <person name="Bougher N.L."/>
            <person name="Buchanan P."/>
            <person name="Buyck B."/>
            <person name="Bense V."/>
            <person name="Catcheside P."/>
            <person name="Chovatia M."/>
            <person name="Cooper J."/>
            <person name="Damon W."/>
            <person name="Desjardin D."/>
            <person name="Finy P."/>
            <person name="Geml J."/>
            <person name="Haridas S."/>
            <person name="Hughes K."/>
            <person name="Justo A."/>
            <person name="Karasinski D."/>
            <person name="Kautmanova I."/>
            <person name="Kiss B."/>
            <person name="Kocsube S."/>
            <person name="Kotiranta H."/>
            <person name="LaButti K.M."/>
            <person name="Lechner B.E."/>
            <person name="Liimatainen K."/>
            <person name="Lipzen A."/>
            <person name="Lukacs Z."/>
            <person name="Mihaltcheva S."/>
            <person name="Morgado L.N."/>
            <person name="Niskanen T."/>
            <person name="Noordeloos M.E."/>
            <person name="Ohm R.A."/>
            <person name="Ortiz-Santana B."/>
            <person name="Ovrebo C."/>
            <person name="Racz N."/>
            <person name="Riley R."/>
            <person name="Savchenko A."/>
            <person name="Shiryaev A."/>
            <person name="Soop K."/>
            <person name="Spirin V."/>
            <person name="Szebenyi C."/>
            <person name="Tomsovsky M."/>
            <person name="Tulloss R.E."/>
            <person name="Uehling J."/>
            <person name="Grigoriev I.V."/>
            <person name="Vagvolgyi C."/>
            <person name="Papp T."/>
            <person name="Martin F.M."/>
            <person name="Miettinen O."/>
            <person name="Hibbett D.S."/>
            <person name="Nagy L.G."/>
        </authorList>
    </citation>
    <scope>NUCLEOTIDE SEQUENCE [LARGE SCALE GENOMIC DNA]</scope>
    <source>
        <strain evidence="19 20">CBS 309.79</strain>
    </source>
</reference>
<dbReference type="UniPathway" id="UPA00118"/>
<dbReference type="NCBIfam" id="TIGR02410">
    <property type="entry name" value="carnitine_TMLD"/>
    <property type="match status" value="1"/>
</dbReference>
<evidence type="ECO:0000256" key="12">
    <source>
        <dbReference type="ARBA" id="ARBA00031778"/>
    </source>
</evidence>
<comment type="cofactor">
    <cofactor evidence="1">
        <name>Fe(2+)</name>
        <dbReference type="ChEBI" id="CHEBI:29033"/>
    </cofactor>
</comment>
<sequence length="477" mass="53720">MWRAPVTRLPSHVFRLPASPRCAGTTLRTHPTPVRYPRRGLGQLTQAAALKPSSPKGPRASSAPSHPSKATLDSDDLPIVSLDGRKVAIGWNAETWSRFHNIWLRDHCRCSECFHAVTKQRLFDTFEIPADIQPLDVKAIPEGLQVTWPASTPHISLYPWSWLQTCSYDPPFPHLRPESESKTHQIIWGSKIQQAPPTVTYEEVMESGDFGLYKWLQNIDRFGFSFVNNVPVTTEATEELATRIGFIRETQYGKFWDFTSNMAKGDTAYTDLALSAHTDNTYFTDPAGLQMFHMLSHTEGSGGASLLVDGFYAASILRDLHPESYELLTRIPVPAHAVGEEGCLYRSSPPLGYPVLSVDRSSGALYQVRWNNDDRSVLGHVGGDELEKLYEAMRIWNRLLKISDLEYWVQLTPGTVVIMNNHRVLHGRSAFTGRRRMCGAYIGIDEYTSKLAVLEEKFSSRTSTPSEGQRSVWHPKF</sequence>
<keyword evidence="8" id="KW-0223">Dioxygenase</keyword>
<protein>
    <recommendedName>
        <fullName evidence="5">trimethyllysine dioxygenase</fullName>
        <ecNumber evidence="5">1.14.11.8</ecNumber>
    </recommendedName>
    <alternativeName>
        <fullName evidence="12">Epsilon-trimethyllysine 2-oxoglutarate dioxygenase</fullName>
    </alternativeName>
    <alternativeName>
        <fullName evidence="11">TML hydroxylase</fullName>
    </alternativeName>
    <alternativeName>
        <fullName evidence="13">TML-alpha-ketoglutarate dioxygenase</fullName>
    </alternativeName>
</protein>
<feature type="domain" description="TauD/TfdA-like" evidence="17">
    <location>
        <begin position="196"/>
        <end position="441"/>
    </location>
</feature>
<dbReference type="GO" id="GO:0005506">
    <property type="term" value="F:iron ion binding"/>
    <property type="evidence" value="ECO:0007669"/>
    <property type="project" value="InterPro"/>
</dbReference>
<dbReference type="InterPro" id="IPR050411">
    <property type="entry name" value="AlphaKG_dependent_hydroxylases"/>
</dbReference>
<dbReference type="AlphaFoldDB" id="A0A5C3QDZ9"/>
<evidence type="ECO:0000256" key="9">
    <source>
        <dbReference type="ARBA" id="ARBA00023002"/>
    </source>
</evidence>
<dbReference type="PANTHER" id="PTHR10696:SF51">
    <property type="entry name" value="TRIMETHYLLYSINE DIOXYGENASE, MITOCHONDRIAL"/>
    <property type="match status" value="1"/>
</dbReference>
<evidence type="ECO:0000256" key="8">
    <source>
        <dbReference type="ARBA" id="ARBA00022964"/>
    </source>
</evidence>
<dbReference type="EMBL" id="ML178838">
    <property type="protein sequence ID" value="TFK98650.1"/>
    <property type="molecule type" value="Genomic_DNA"/>
</dbReference>
<keyword evidence="9" id="KW-0560">Oxidoreductase</keyword>
<evidence type="ECO:0000256" key="13">
    <source>
        <dbReference type="ARBA" id="ARBA00032283"/>
    </source>
</evidence>
<evidence type="ECO:0000256" key="4">
    <source>
        <dbReference type="ARBA" id="ARBA00008654"/>
    </source>
</evidence>
<dbReference type="Gene3D" id="3.60.130.10">
    <property type="entry name" value="Clavaminate synthase-like"/>
    <property type="match status" value="1"/>
</dbReference>
<dbReference type="GO" id="GO:0050353">
    <property type="term" value="F:trimethyllysine dioxygenase activity"/>
    <property type="evidence" value="ECO:0007669"/>
    <property type="project" value="UniProtKB-EC"/>
</dbReference>
<gene>
    <name evidence="19" type="ORF">BDV98DRAFT_552475</name>
</gene>
<comment type="function">
    <text evidence="14">Converts trimethyllysine (TML) into hydroxytrimethyllysine (HTML).</text>
</comment>
<dbReference type="InterPro" id="IPR003819">
    <property type="entry name" value="TauD/TfdA-like"/>
</dbReference>
<dbReference type="FunFam" id="3.30.2020.30:FF:000002">
    <property type="entry name" value="Putative gamma-butyrobetaine dioxygenase"/>
    <property type="match status" value="1"/>
</dbReference>
<keyword evidence="20" id="KW-1185">Reference proteome</keyword>
<evidence type="ECO:0000256" key="1">
    <source>
        <dbReference type="ARBA" id="ARBA00001954"/>
    </source>
</evidence>
<dbReference type="GO" id="GO:0005739">
    <property type="term" value="C:mitochondrion"/>
    <property type="evidence" value="ECO:0007669"/>
    <property type="project" value="TreeGrafter"/>
</dbReference>
<dbReference type="InterPro" id="IPR010376">
    <property type="entry name" value="GBBH-like_N"/>
</dbReference>
<evidence type="ECO:0000256" key="2">
    <source>
        <dbReference type="ARBA" id="ARBA00001961"/>
    </source>
</evidence>
<evidence type="ECO:0000256" key="7">
    <source>
        <dbReference type="ARBA" id="ARBA00022873"/>
    </source>
</evidence>
<evidence type="ECO:0000256" key="10">
    <source>
        <dbReference type="ARBA" id="ARBA00023004"/>
    </source>
</evidence>
<dbReference type="OrthoDB" id="408743at2759"/>
<comment type="cofactor">
    <cofactor evidence="2">
        <name>L-ascorbate</name>
        <dbReference type="ChEBI" id="CHEBI:38290"/>
    </cofactor>
</comment>
<dbReference type="EC" id="1.14.11.8" evidence="5"/>
<keyword evidence="6" id="KW-0479">Metal-binding</keyword>
<dbReference type="Gene3D" id="3.30.2020.30">
    <property type="match status" value="1"/>
</dbReference>
<organism evidence="19 20">
    <name type="scientific">Pterulicium gracile</name>
    <dbReference type="NCBI Taxonomy" id="1884261"/>
    <lineage>
        <taxon>Eukaryota</taxon>
        <taxon>Fungi</taxon>
        <taxon>Dikarya</taxon>
        <taxon>Basidiomycota</taxon>
        <taxon>Agaricomycotina</taxon>
        <taxon>Agaricomycetes</taxon>
        <taxon>Agaricomycetidae</taxon>
        <taxon>Agaricales</taxon>
        <taxon>Pleurotineae</taxon>
        <taxon>Pterulaceae</taxon>
        <taxon>Pterulicium</taxon>
    </lineage>
</organism>
<accession>A0A5C3QDZ9</accession>
<dbReference type="GO" id="GO:0045329">
    <property type="term" value="P:carnitine biosynthetic process"/>
    <property type="evidence" value="ECO:0007669"/>
    <property type="project" value="UniProtKB-UniPathway"/>
</dbReference>
<dbReference type="STRING" id="1884261.A0A5C3QDZ9"/>
<feature type="region of interest" description="Disordered" evidence="16">
    <location>
        <begin position="49"/>
        <end position="74"/>
    </location>
</feature>
<dbReference type="SUPFAM" id="SSF51197">
    <property type="entry name" value="Clavaminate synthase-like"/>
    <property type="match status" value="1"/>
</dbReference>
<proteinExistence type="inferred from homology"/>
<feature type="domain" description="Gamma-butyrobetaine hydroxylase-like N-terminal" evidence="18">
    <location>
        <begin position="83"/>
        <end position="163"/>
    </location>
</feature>
<dbReference type="FunFam" id="3.60.130.10:FF:000001">
    <property type="entry name" value="Trimethyllysine dioxygenase, mitochondrial"/>
    <property type="match status" value="1"/>
</dbReference>
<dbReference type="InterPro" id="IPR038492">
    <property type="entry name" value="GBBH-like_N_sf"/>
</dbReference>
<comment type="catalytic activity">
    <reaction evidence="15">
        <text>N(6),N(6),N(6)-trimethyl-L-lysine + 2-oxoglutarate + O2 = (3S)-3-hydroxy-N(6),N(6),N(6)-trimethyl-L-lysine + succinate + CO2</text>
        <dbReference type="Rhea" id="RHEA:14181"/>
        <dbReference type="ChEBI" id="CHEBI:15379"/>
        <dbReference type="ChEBI" id="CHEBI:16526"/>
        <dbReference type="ChEBI" id="CHEBI:16810"/>
        <dbReference type="ChEBI" id="CHEBI:30031"/>
        <dbReference type="ChEBI" id="CHEBI:58100"/>
        <dbReference type="ChEBI" id="CHEBI:141499"/>
        <dbReference type="EC" id="1.14.11.8"/>
    </reaction>
</comment>
<keyword evidence="10" id="KW-0408">Iron</keyword>
<comment type="pathway">
    <text evidence="3">Amine and polyamine biosynthesis; carnitine biosynthesis.</text>
</comment>
<dbReference type="Pfam" id="PF02668">
    <property type="entry name" value="TauD"/>
    <property type="match status" value="1"/>
</dbReference>
<dbReference type="InterPro" id="IPR012776">
    <property type="entry name" value="Trimethyllysine_dOase"/>
</dbReference>
<evidence type="ECO:0000256" key="6">
    <source>
        <dbReference type="ARBA" id="ARBA00022723"/>
    </source>
</evidence>
<evidence type="ECO:0000256" key="11">
    <source>
        <dbReference type="ARBA" id="ARBA00030363"/>
    </source>
</evidence>
<evidence type="ECO:0000256" key="14">
    <source>
        <dbReference type="ARBA" id="ARBA00046008"/>
    </source>
</evidence>
<evidence type="ECO:0000259" key="18">
    <source>
        <dbReference type="Pfam" id="PF06155"/>
    </source>
</evidence>
<dbReference type="CDD" id="cd00250">
    <property type="entry name" value="CAS_like"/>
    <property type="match status" value="1"/>
</dbReference>
<evidence type="ECO:0000256" key="5">
    <source>
        <dbReference type="ARBA" id="ARBA00012267"/>
    </source>
</evidence>
<dbReference type="PANTHER" id="PTHR10696">
    <property type="entry name" value="GAMMA-BUTYROBETAINE HYDROXYLASE-RELATED"/>
    <property type="match status" value="1"/>
</dbReference>
<evidence type="ECO:0000256" key="15">
    <source>
        <dbReference type="ARBA" id="ARBA00049334"/>
    </source>
</evidence>
<evidence type="ECO:0000313" key="19">
    <source>
        <dbReference type="EMBL" id="TFK98650.1"/>
    </source>
</evidence>
<dbReference type="Proteomes" id="UP000305067">
    <property type="component" value="Unassembled WGS sequence"/>
</dbReference>